<reference evidence="2 3" key="1">
    <citation type="submission" date="2024-11" db="EMBL/GenBank/DDBJ databases">
        <title>A near-complete genome assembly of Cinchona calisaya.</title>
        <authorList>
            <person name="Lian D.C."/>
            <person name="Zhao X.W."/>
            <person name="Wei L."/>
        </authorList>
    </citation>
    <scope>NUCLEOTIDE SEQUENCE [LARGE SCALE GENOMIC DNA]</scope>
    <source>
        <tissue evidence="2">Nenye</tissue>
    </source>
</reference>
<name>A0ABD3AUM3_9GENT</name>
<dbReference type="Proteomes" id="UP001630127">
    <property type="component" value="Unassembled WGS sequence"/>
</dbReference>
<gene>
    <name evidence="2" type="ORF">ACH5RR_003369</name>
</gene>
<dbReference type="AlphaFoldDB" id="A0ABD3AUM3"/>
<dbReference type="EMBL" id="JBJUIK010000002">
    <property type="protein sequence ID" value="KAL3534908.1"/>
    <property type="molecule type" value="Genomic_DNA"/>
</dbReference>
<protein>
    <submittedName>
        <fullName evidence="2">Uncharacterized protein</fullName>
    </submittedName>
</protein>
<comment type="caution">
    <text evidence="2">The sequence shown here is derived from an EMBL/GenBank/DDBJ whole genome shotgun (WGS) entry which is preliminary data.</text>
</comment>
<organism evidence="2 3">
    <name type="scientific">Cinchona calisaya</name>
    <dbReference type="NCBI Taxonomy" id="153742"/>
    <lineage>
        <taxon>Eukaryota</taxon>
        <taxon>Viridiplantae</taxon>
        <taxon>Streptophyta</taxon>
        <taxon>Embryophyta</taxon>
        <taxon>Tracheophyta</taxon>
        <taxon>Spermatophyta</taxon>
        <taxon>Magnoliopsida</taxon>
        <taxon>eudicotyledons</taxon>
        <taxon>Gunneridae</taxon>
        <taxon>Pentapetalae</taxon>
        <taxon>asterids</taxon>
        <taxon>lamiids</taxon>
        <taxon>Gentianales</taxon>
        <taxon>Rubiaceae</taxon>
        <taxon>Cinchonoideae</taxon>
        <taxon>Cinchoneae</taxon>
        <taxon>Cinchona</taxon>
    </lineage>
</organism>
<sequence length="77" mass="8876">MQYQSTSFHAIHCKIDIITWRLNLVHFFDMNGWQNELEAPNSPFAHEDSSVDGGSDLDDDEDRIGVFSESKMKITRT</sequence>
<keyword evidence="3" id="KW-1185">Reference proteome</keyword>
<accession>A0ABD3AUM3</accession>
<evidence type="ECO:0000313" key="2">
    <source>
        <dbReference type="EMBL" id="KAL3534908.1"/>
    </source>
</evidence>
<proteinExistence type="predicted"/>
<evidence type="ECO:0000313" key="3">
    <source>
        <dbReference type="Proteomes" id="UP001630127"/>
    </source>
</evidence>
<feature type="region of interest" description="Disordered" evidence="1">
    <location>
        <begin position="39"/>
        <end position="62"/>
    </location>
</feature>
<evidence type="ECO:0000256" key="1">
    <source>
        <dbReference type="SAM" id="MobiDB-lite"/>
    </source>
</evidence>